<evidence type="ECO:0000256" key="4">
    <source>
        <dbReference type="ARBA" id="ARBA00023242"/>
    </source>
</evidence>
<keyword evidence="4 5" id="KW-0539">Nucleus</keyword>
<dbReference type="InterPro" id="IPR005554">
    <property type="entry name" value="NOL6/Upt22"/>
</dbReference>
<evidence type="ECO:0000256" key="6">
    <source>
        <dbReference type="SAM" id="MobiDB-lite"/>
    </source>
</evidence>
<protein>
    <recommendedName>
        <fullName evidence="5">U3 small nucleolar RNA-associated protein 22</fullName>
    </recommendedName>
</protein>
<comment type="caution">
    <text evidence="13">The sequence shown here is derived from an EMBL/GenBank/DDBJ whole genome shotgun (WGS) entry which is preliminary data.</text>
</comment>
<gene>
    <name evidence="13" type="ORF">BS47DRAFT_1326154</name>
</gene>
<evidence type="ECO:0000259" key="11">
    <source>
        <dbReference type="Pfam" id="PF17406"/>
    </source>
</evidence>
<dbReference type="Pfam" id="PF17403">
    <property type="entry name" value="Nrap_D2"/>
    <property type="match status" value="1"/>
</dbReference>
<comment type="similarity">
    <text evidence="2 5">Belongs to the NRAP family.</text>
</comment>
<dbReference type="InterPro" id="IPR035370">
    <property type="entry name" value="Nrap_D5"/>
</dbReference>
<dbReference type="Pfam" id="PF17404">
    <property type="entry name" value="Nrap_D3"/>
    <property type="match status" value="1"/>
</dbReference>
<dbReference type="Pfam" id="PF03813">
    <property type="entry name" value="Nrap"/>
    <property type="match status" value="1"/>
</dbReference>
<dbReference type="Gene3D" id="3.30.70.3030">
    <property type="match status" value="1"/>
</dbReference>
<dbReference type="OrthoDB" id="10251401at2759"/>
<evidence type="ECO:0000259" key="12">
    <source>
        <dbReference type="Pfam" id="PF17407"/>
    </source>
</evidence>
<dbReference type="Pfam" id="PF17405">
    <property type="entry name" value="Nrap_D4"/>
    <property type="match status" value="1"/>
</dbReference>
<dbReference type="GO" id="GO:0006409">
    <property type="term" value="P:tRNA export from nucleus"/>
    <property type="evidence" value="ECO:0007669"/>
    <property type="project" value="TreeGrafter"/>
</dbReference>
<dbReference type="GO" id="GO:0006364">
    <property type="term" value="P:rRNA processing"/>
    <property type="evidence" value="ECO:0007669"/>
    <property type="project" value="UniProtKB-KW"/>
</dbReference>
<dbReference type="Pfam" id="PF17406">
    <property type="entry name" value="Nrap_D5"/>
    <property type="match status" value="1"/>
</dbReference>
<keyword evidence="3 5" id="KW-0694">RNA-binding</keyword>
<keyword evidence="5" id="KW-0698">rRNA processing</keyword>
<evidence type="ECO:0000256" key="2">
    <source>
        <dbReference type="ARBA" id="ARBA00006674"/>
    </source>
</evidence>
<reference evidence="13" key="1">
    <citation type="journal article" date="2020" name="Nat. Commun.">
        <title>Large-scale genome sequencing of mycorrhizal fungi provides insights into the early evolution of symbiotic traits.</title>
        <authorList>
            <person name="Miyauchi S."/>
            <person name="Kiss E."/>
            <person name="Kuo A."/>
            <person name="Drula E."/>
            <person name="Kohler A."/>
            <person name="Sanchez-Garcia M."/>
            <person name="Morin E."/>
            <person name="Andreopoulos B."/>
            <person name="Barry K.W."/>
            <person name="Bonito G."/>
            <person name="Buee M."/>
            <person name="Carver A."/>
            <person name="Chen C."/>
            <person name="Cichocki N."/>
            <person name="Clum A."/>
            <person name="Culley D."/>
            <person name="Crous P.W."/>
            <person name="Fauchery L."/>
            <person name="Girlanda M."/>
            <person name="Hayes R.D."/>
            <person name="Keri Z."/>
            <person name="LaButti K."/>
            <person name="Lipzen A."/>
            <person name="Lombard V."/>
            <person name="Magnuson J."/>
            <person name="Maillard F."/>
            <person name="Murat C."/>
            <person name="Nolan M."/>
            <person name="Ohm R.A."/>
            <person name="Pangilinan J."/>
            <person name="Pereira M.F."/>
            <person name="Perotto S."/>
            <person name="Peter M."/>
            <person name="Pfister S."/>
            <person name="Riley R."/>
            <person name="Sitrit Y."/>
            <person name="Stielow J.B."/>
            <person name="Szollosi G."/>
            <person name="Zifcakova L."/>
            <person name="Stursova M."/>
            <person name="Spatafora J.W."/>
            <person name="Tedersoo L."/>
            <person name="Vaario L.M."/>
            <person name="Yamada A."/>
            <person name="Yan M."/>
            <person name="Wang P."/>
            <person name="Xu J."/>
            <person name="Bruns T."/>
            <person name="Baldrian P."/>
            <person name="Vilgalys R."/>
            <person name="Dunand C."/>
            <person name="Henrissat B."/>
            <person name="Grigoriev I.V."/>
            <person name="Hibbett D."/>
            <person name="Nagy L.G."/>
            <person name="Martin F.M."/>
        </authorList>
    </citation>
    <scope>NUCLEOTIDE SEQUENCE</scope>
    <source>
        <strain evidence="13">UP504</strain>
    </source>
</reference>
<dbReference type="GO" id="GO:0034456">
    <property type="term" value="C:UTP-C complex"/>
    <property type="evidence" value="ECO:0007669"/>
    <property type="project" value="TreeGrafter"/>
</dbReference>
<dbReference type="Proteomes" id="UP000886523">
    <property type="component" value="Unassembled WGS sequence"/>
</dbReference>
<dbReference type="InterPro" id="IPR035369">
    <property type="entry name" value="Nrap_D4"/>
</dbReference>
<feature type="domain" description="Nrap protein" evidence="8">
    <location>
        <begin position="354"/>
        <end position="514"/>
    </location>
</feature>
<dbReference type="InterPro" id="IPR035367">
    <property type="entry name" value="Nrap_D2"/>
</dbReference>
<feature type="region of interest" description="Disordered" evidence="6">
    <location>
        <begin position="1"/>
        <end position="80"/>
    </location>
</feature>
<feature type="domain" description="Nrap protein" evidence="9">
    <location>
        <begin position="520"/>
        <end position="673"/>
    </location>
</feature>
<comment type="subcellular location">
    <subcellularLocation>
        <location evidence="1 5">Nucleus</location>
        <location evidence="1 5">Nucleolus</location>
    </subcellularLocation>
</comment>
<dbReference type="GO" id="GO:0032545">
    <property type="term" value="C:CURI complex"/>
    <property type="evidence" value="ECO:0007669"/>
    <property type="project" value="TreeGrafter"/>
</dbReference>
<name>A0A9P6E109_9AGAM</name>
<dbReference type="GO" id="GO:0003723">
    <property type="term" value="F:RNA binding"/>
    <property type="evidence" value="ECO:0007669"/>
    <property type="project" value="UniProtKB-KW"/>
</dbReference>
<dbReference type="PANTHER" id="PTHR17972:SF0">
    <property type="entry name" value="NUCLEOLAR PROTEIN 6"/>
    <property type="match status" value="1"/>
</dbReference>
<dbReference type="PANTHER" id="PTHR17972">
    <property type="entry name" value="NUCLEOLAR RNA-ASSOCIATED PROTEIN"/>
    <property type="match status" value="1"/>
</dbReference>
<evidence type="ECO:0000256" key="3">
    <source>
        <dbReference type="ARBA" id="ARBA00022884"/>
    </source>
</evidence>
<keyword evidence="5" id="KW-0687">Ribonucleoprotein</keyword>
<feature type="domain" description="Nrap protein" evidence="7">
    <location>
        <begin position="209"/>
        <end position="349"/>
    </location>
</feature>
<evidence type="ECO:0000259" key="8">
    <source>
        <dbReference type="Pfam" id="PF17403"/>
    </source>
</evidence>
<feature type="compositionally biased region" description="Acidic residues" evidence="6">
    <location>
        <begin position="42"/>
        <end position="62"/>
    </location>
</feature>
<feature type="domain" description="Nrap protein" evidence="10">
    <location>
        <begin position="707"/>
        <end position="900"/>
    </location>
</feature>
<feature type="domain" description="Nrap protein" evidence="12">
    <location>
        <begin position="1073"/>
        <end position="1218"/>
    </location>
</feature>
<evidence type="ECO:0000313" key="13">
    <source>
        <dbReference type="EMBL" id="KAF9517735.1"/>
    </source>
</evidence>
<dbReference type="EMBL" id="MU128930">
    <property type="protein sequence ID" value="KAF9517735.1"/>
    <property type="molecule type" value="Genomic_DNA"/>
</dbReference>
<dbReference type="AlphaFoldDB" id="A0A9P6E109"/>
<proteinExistence type="inferred from homology"/>
<evidence type="ECO:0000259" key="10">
    <source>
        <dbReference type="Pfam" id="PF17405"/>
    </source>
</evidence>
<dbReference type="InterPro" id="IPR035082">
    <property type="entry name" value="Nrap_D1"/>
</dbReference>
<dbReference type="GO" id="GO:0032040">
    <property type="term" value="C:small-subunit processome"/>
    <property type="evidence" value="ECO:0007669"/>
    <property type="project" value="TreeGrafter"/>
</dbReference>
<feature type="domain" description="Nrap protein" evidence="11">
    <location>
        <begin position="902"/>
        <end position="1068"/>
    </location>
</feature>
<evidence type="ECO:0000259" key="9">
    <source>
        <dbReference type="Pfam" id="PF17404"/>
    </source>
</evidence>
<keyword evidence="14" id="KW-1185">Reference proteome</keyword>
<evidence type="ECO:0000256" key="5">
    <source>
        <dbReference type="RuleBase" id="RU364032"/>
    </source>
</evidence>
<dbReference type="Gene3D" id="1.10.1410.10">
    <property type="match status" value="2"/>
</dbReference>
<keyword evidence="5" id="KW-0690">Ribosome biogenesis</keyword>
<sequence length="1238" mass="138565">MAGKRKTLASESQRPSKRPHLVEDDAEQNISDDGQVPTYNPDNEEADSGEDSESDAIVEDDGNATQARAPAEPLRPSDAHSVWKAPTTEELHQLKEATELFKSSAFKLKIDALVPQIKPRQTSAQLLEPLLHALHQHIGSISPLSPQHPLQAARKLRKINGVQVLYTTPQPRDDTNWKVSFEKPSNIQIVGSWAHQMSVIGRDGVGFSVDLNVEMPSSLFQEKDYLDSRFFHKRSYYLAVIASSLVSSELDLDVQYDLPEQNPRRSSLVVRPKKDGKYDLQKLNASVRIILALPLDSPIAVSRLSPSHANIRVPNSSTLPPKPTPFYNNDILRCMTPTAHLLLMYSAAKEITHFKEATALLRVWANQRGYGKGNKTVFGFEALGSWWGFVLAYLVWGDDERSLKNVGTKKRKGRKPIGKGLSSYQMFRATMDFLASHDFVEDTVQVRTISGPKPPHFDFAGTSIPVFVSPSTVFNFLSGVPVSSLELLRQDAHLTLKALDSPSSTDTFELMFMRDLRDMQLRFDTIIRLDISRAVLPEPVVDHGSRNAAIVSQLDKILKQALGSRAKIVALVQTPSKPFLSTESQPPEPTVIEVGIILDPDNAPRLVDHGPPAEDPEACERFRDFWGEKSELRRFNDGRIVESVVWELAGKSTGERLQIPGRIVRYIVGRHLQIPSEDVTVFNTQYDGVLSIPPDIANRYSTVAPATAPEAVQRLVVSAYDELVKDIKAMENIPLGLVTSSPVSDALRYTAVFPTLPLDMDAYSLLPDHAKYVPATEIVLQFERSSQWPDDLAAIQKVKMALLEAIAQLLNTSGSKASVALDRNSDPIEDHVSLEIILPSGFAFRARIYHDREQTLLERLIADRNTPEYKRKHFQTALHHHLKRFVHAPRHHAALHALHHRYPSYSHTTRLVKRWLNAHWLASHISPEAMELLCAHVYLDAGVREPPSTGVSGFSRVVTLLAEWDWRESPLVVPVYTSASMVDRTHRVVFPPDILNQAQERFTKHRAVDPRLSRGAWSIVTEEDLSGHIWSDSVDSIIAGRAKDLAKATFDYLRKSMDDGELDIKTMLLHPTNDYDFLIHLDPSVAPRYIENLHADPSLWKSATKYANVRMDATSVYGTVPRVQFDPVRLLFEDIRRIYGDNLVLFYDPMGGVTMGGVWNPLLRNPRPFRVLLGFSSMPVDSGGKDNKSSTQKPNVVLNESAVLAEIQRLGKGLIKNVVVQGVRASVLCGRSEWYEAC</sequence>
<dbReference type="InterPro" id="IPR035371">
    <property type="entry name" value="Nrap_D6"/>
</dbReference>
<dbReference type="Pfam" id="PF17407">
    <property type="entry name" value="Nrap_D6"/>
    <property type="match status" value="1"/>
</dbReference>
<evidence type="ECO:0000256" key="1">
    <source>
        <dbReference type="ARBA" id="ARBA00004604"/>
    </source>
</evidence>
<evidence type="ECO:0000313" key="14">
    <source>
        <dbReference type="Proteomes" id="UP000886523"/>
    </source>
</evidence>
<accession>A0A9P6E109</accession>
<dbReference type="InterPro" id="IPR035368">
    <property type="entry name" value="Nrap_D3"/>
</dbReference>
<feature type="compositionally biased region" description="Polar residues" evidence="6">
    <location>
        <begin position="28"/>
        <end position="41"/>
    </location>
</feature>
<organism evidence="13 14">
    <name type="scientific">Hydnum rufescens UP504</name>
    <dbReference type="NCBI Taxonomy" id="1448309"/>
    <lineage>
        <taxon>Eukaryota</taxon>
        <taxon>Fungi</taxon>
        <taxon>Dikarya</taxon>
        <taxon>Basidiomycota</taxon>
        <taxon>Agaricomycotina</taxon>
        <taxon>Agaricomycetes</taxon>
        <taxon>Cantharellales</taxon>
        <taxon>Hydnaceae</taxon>
        <taxon>Hydnum</taxon>
    </lineage>
</organism>
<evidence type="ECO:0000259" key="7">
    <source>
        <dbReference type="Pfam" id="PF03813"/>
    </source>
</evidence>